<keyword evidence="5" id="KW-0472">Membrane</keyword>
<evidence type="ECO:0000313" key="7">
    <source>
        <dbReference type="EMBL" id="PQJ85177.1"/>
    </source>
</evidence>
<comment type="similarity">
    <text evidence="3">Belongs to the methyl-accepting chemotaxis (MCP) protein family.</text>
</comment>
<dbReference type="Pfam" id="PF00015">
    <property type="entry name" value="MCPsignal"/>
    <property type="match status" value="1"/>
</dbReference>
<evidence type="ECO:0000256" key="3">
    <source>
        <dbReference type="ARBA" id="ARBA00029447"/>
    </source>
</evidence>
<dbReference type="GO" id="GO:0007165">
    <property type="term" value="P:signal transduction"/>
    <property type="evidence" value="ECO:0007669"/>
    <property type="project" value="UniProtKB-KW"/>
</dbReference>
<evidence type="ECO:0000256" key="5">
    <source>
        <dbReference type="SAM" id="Phobius"/>
    </source>
</evidence>
<gene>
    <name evidence="7" type="ORF">BTO22_17085</name>
</gene>
<dbReference type="PROSITE" id="PS50111">
    <property type="entry name" value="CHEMOTAXIS_TRANSDUC_2"/>
    <property type="match status" value="1"/>
</dbReference>
<dbReference type="Gene3D" id="1.10.287.950">
    <property type="entry name" value="Methyl-accepting chemotaxis protein"/>
    <property type="match status" value="1"/>
</dbReference>
<keyword evidence="5" id="KW-0812">Transmembrane</keyword>
<dbReference type="CDD" id="cd11386">
    <property type="entry name" value="MCP_signal"/>
    <property type="match status" value="1"/>
</dbReference>
<evidence type="ECO:0000256" key="2">
    <source>
        <dbReference type="ARBA" id="ARBA00023224"/>
    </source>
</evidence>
<feature type="transmembrane region" description="Helical" evidence="5">
    <location>
        <begin position="6"/>
        <end position="28"/>
    </location>
</feature>
<evidence type="ECO:0000259" key="6">
    <source>
        <dbReference type="PROSITE" id="PS50111"/>
    </source>
</evidence>
<feature type="domain" description="Methyl-accepting transducer" evidence="6">
    <location>
        <begin position="329"/>
        <end position="565"/>
    </location>
</feature>
<dbReference type="GO" id="GO:0006935">
    <property type="term" value="P:chemotaxis"/>
    <property type="evidence" value="ECO:0007669"/>
    <property type="project" value="UniProtKB-ARBA"/>
</dbReference>
<dbReference type="PANTHER" id="PTHR32089:SF33">
    <property type="entry name" value="TOXIN COREGULATED PILUS BIOSYNTHESIS PROTEIN I"/>
    <property type="match status" value="1"/>
</dbReference>
<dbReference type="PANTHER" id="PTHR32089">
    <property type="entry name" value="METHYL-ACCEPTING CHEMOTAXIS PROTEIN MCPB"/>
    <property type="match status" value="1"/>
</dbReference>
<organism evidence="7 8">
    <name type="scientific">Aliivibrio sifiae</name>
    <dbReference type="NCBI Taxonomy" id="566293"/>
    <lineage>
        <taxon>Bacteria</taxon>
        <taxon>Pseudomonadati</taxon>
        <taxon>Pseudomonadota</taxon>
        <taxon>Gammaproteobacteria</taxon>
        <taxon>Vibrionales</taxon>
        <taxon>Vibrionaceae</taxon>
        <taxon>Aliivibrio</taxon>
    </lineage>
</organism>
<dbReference type="FunFam" id="1.10.287.950:FF:000001">
    <property type="entry name" value="Methyl-accepting chemotaxis sensory transducer"/>
    <property type="match status" value="1"/>
</dbReference>
<comment type="caution">
    <text evidence="7">The sequence shown here is derived from an EMBL/GenBank/DDBJ whole genome shotgun (WGS) entry which is preliminary data.</text>
</comment>
<keyword evidence="5" id="KW-1133">Transmembrane helix</keyword>
<name>A0A2S7X4L4_9GAMM</name>
<dbReference type="AlphaFoldDB" id="A0A2S7X4L4"/>
<dbReference type="Proteomes" id="UP000239263">
    <property type="component" value="Unassembled WGS sequence"/>
</dbReference>
<sequence length="604" mass="67150">MFKRFLILSFSIMIALSFFASVSSFLALSDLSSMAIKYRSQALKSTEWGRIQANVLEARIQAIKYMNNTNLNQSNIDRFKQRLQASIENSSNYPNIQSELKLYNESFQEYIETKKEWISIEEDRNESYKELISSIRSNNSILSKKVLISLIELENMYIKLSHNPNDLALSKSLNIALGKKDNETLALSTYKTLLSKSVKNLILMKSKASYLDIIGPKLSSESENEKLSSIKEQDIIGPILNKLLTEYKRYAIFFGLFFVTILSFNARIIFNRVFNSLGGEPEKIARLMKDISQGKLVKTKGVKQAKGILGELAVMSDSLIHPIVSVRQGSEGIRSQQESLLILMTENKNNSLNELSSVEQIATASTELASTASDVADNAQKAELAAQEANEVILSGQYTLNHSTQTTESVSNSIIEAQKIVINLREHSEKISSVVDVITNISEQTNLLALNAAIEAARAGEQGRGFAVVADEVRALAGKTQQSTIDIQEIISQLQEQSKQADESMSKNVELMNITRLATEELTKSFVVISEKVASISDVNAIVATASEEQSAVTMDISKQLEGMSILVQKNLEGIYETVNSSDRVMKLAHNLKLDMDFFNIENT</sequence>
<proteinExistence type="inferred from homology"/>
<dbReference type="SMART" id="SM00283">
    <property type="entry name" value="MA"/>
    <property type="match status" value="1"/>
</dbReference>
<evidence type="ECO:0000313" key="8">
    <source>
        <dbReference type="Proteomes" id="UP000239263"/>
    </source>
</evidence>
<accession>A0A2S7X4L4</accession>
<evidence type="ECO:0000256" key="4">
    <source>
        <dbReference type="PROSITE-ProRule" id="PRU00284"/>
    </source>
</evidence>
<protein>
    <recommendedName>
        <fullName evidence="6">Methyl-accepting transducer domain-containing protein</fullName>
    </recommendedName>
</protein>
<dbReference type="SUPFAM" id="SSF58104">
    <property type="entry name" value="Methyl-accepting chemotaxis protein (MCP) signaling domain"/>
    <property type="match status" value="1"/>
</dbReference>
<dbReference type="GO" id="GO:0016020">
    <property type="term" value="C:membrane"/>
    <property type="evidence" value="ECO:0007669"/>
    <property type="project" value="UniProtKB-SubCell"/>
</dbReference>
<keyword evidence="2 4" id="KW-0807">Transducer</keyword>
<reference evidence="7 8" key="1">
    <citation type="submission" date="2016-12" db="EMBL/GenBank/DDBJ databases">
        <title>Diversity of luminous bacteria.</title>
        <authorList>
            <person name="Yoshizawa S."/>
            <person name="Kogure K."/>
        </authorList>
    </citation>
    <scope>NUCLEOTIDE SEQUENCE [LARGE SCALE GENOMIC DNA]</scope>
    <source>
        <strain evidence="7 8">ATCC 33715</strain>
    </source>
</reference>
<comment type="subcellular location">
    <subcellularLocation>
        <location evidence="1">Membrane</location>
    </subcellularLocation>
</comment>
<dbReference type="RefSeq" id="WP_258132668.1">
    <property type="nucleotide sequence ID" value="NZ_CAWNRT010000002.1"/>
</dbReference>
<dbReference type="InterPro" id="IPR004089">
    <property type="entry name" value="MCPsignal_dom"/>
</dbReference>
<dbReference type="EMBL" id="MSCO01000002">
    <property type="protein sequence ID" value="PQJ85177.1"/>
    <property type="molecule type" value="Genomic_DNA"/>
</dbReference>
<feature type="transmembrane region" description="Helical" evidence="5">
    <location>
        <begin position="250"/>
        <end position="270"/>
    </location>
</feature>
<evidence type="ECO:0000256" key="1">
    <source>
        <dbReference type="ARBA" id="ARBA00004370"/>
    </source>
</evidence>